<evidence type="ECO:0000256" key="7">
    <source>
        <dbReference type="SAM" id="Phobius"/>
    </source>
</evidence>
<dbReference type="EMBL" id="FMYQ01000002">
    <property type="protein sequence ID" value="SDB89975.1"/>
    <property type="molecule type" value="Genomic_DNA"/>
</dbReference>
<comment type="similarity">
    <text evidence="2">Belongs to the cytochrome c oxidase subunit 3 family.</text>
</comment>
<dbReference type="InterPro" id="IPR035973">
    <property type="entry name" value="Cyt_c_oxidase_su3-like_sf"/>
</dbReference>
<dbReference type="Pfam" id="PF00510">
    <property type="entry name" value="COX3"/>
    <property type="match status" value="1"/>
</dbReference>
<dbReference type="CDD" id="cd00386">
    <property type="entry name" value="Heme_Cu_Oxidase_III_like"/>
    <property type="match status" value="1"/>
</dbReference>
<sequence length="327" mass="35588">PPPYNFAILPSVRSRDPLWQPDANVPRTGYLLHRGREALGVTPLTGEPDVILKMPDDTCAPFVLGVAATLVFVGLLLHSTSFTALAGLACALALLVWLWPQRALGQREPFAPQSAAPAGKTAGDVAARSEDETLALPVGSAGEHAGGWWGVLTLVVTEAALFGYLLFSYLYLASQSAQPWPPEGLPKLGVSGLNTALLLASSVFVWLSGAFVRRARAWPAFWSMIAGIALGVAFVTIQFFEWHDRPYGLASNLYGSLYFTITGFHMAHVMAGVAMLAALAFWIARGYFDGRRNAALTIGGLYWHFVDIVWLFIFSVLYLSPYWMRGR</sequence>
<dbReference type="PANTHER" id="PTHR11403">
    <property type="entry name" value="CYTOCHROME C OXIDASE SUBUNIT III"/>
    <property type="match status" value="1"/>
</dbReference>
<keyword evidence="4 7" id="KW-0812">Transmembrane</keyword>
<evidence type="ECO:0000256" key="2">
    <source>
        <dbReference type="ARBA" id="ARBA00010581"/>
    </source>
</evidence>
<feature type="transmembrane region" description="Helical" evidence="7">
    <location>
        <begin position="295"/>
        <end position="319"/>
    </location>
</feature>
<evidence type="ECO:0000256" key="5">
    <source>
        <dbReference type="ARBA" id="ARBA00022989"/>
    </source>
</evidence>
<dbReference type="PANTHER" id="PTHR11403:SF2">
    <property type="entry name" value="CYTOCHROME BO(3) UBIQUINOL OXIDASE SUBUNIT 3"/>
    <property type="match status" value="1"/>
</dbReference>
<feature type="transmembrane region" description="Helical" evidence="7">
    <location>
        <begin position="148"/>
        <end position="172"/>
    </location>
</feature>
<dbReference type="SUPFAM" id="SSF81452">
    <property type="entry name" value="Cytochrome c oxidase subunit III-like"/>
    <property type="match status" value="1"/>
</dbReference>
<evidence type="ECO:0000256" key="1">
    <source>
        <dbReference type="ARBA" id="ARBA00004651"/>
    </source>
</evidence>
<evidence type="ECO:0000256" key="3">
    <source>
        <dbReference type="ARBA" id="ARBA00022475"/>
    </source>
</evidence>
<evidence type="ECO:0000313" key="10">
    <source>
        <dbReference type="Proteomes" id="UP000198908"/>
    </source>
</evidence>
<feature type="transmembrane region" description="Helical" evidence="7">
    <location>
        <begin position="219"/>
        <end position="237"/>
    </location>
</feature>
<dbReference type="InterPro" id="IPR000298">
    <property type="entry name" value="Cyt_c_oxidase-like_su3"/>
</dbReference>
<keyword evidence="5 7" id="KW-1133">Transmembrane helix</keyword>
<dbReference type="Gene3D" id="1.20.120.80">
    <property type="entry name" value="Cytochrome c oxidase, subunit III, four-helix bundle"/>
    <property type="match status" value="1"/>
</dbReference>
<keyword evidence="6 7" id="KW-0472">Membrane</keyword>
<feature type="non-terminal residue" evidence="9">
    <location>
        <position position="1"/>
    </location>
</feature>
<dbReference type="InterPro" id="IPR024791">
    <property type="entry name" value="Cyt_c/ubiquinol_Oxase_su3"/>
</dbReference>
<evidence type="ECO:0000313" key="9">
    <source>
        <dbReference type="EMBL" id="SDB89975.1"/>
    </source>
</evidence>
<feature type="domain" description="Heme-copper oxidase subunit III family profile" evidence="8">
    <location>
        <begin position="48"/>
        <end position="322"/>
    </location>
</feature>
<organism evidence="9 10">
    <name type="scientific">Paraburkholderia lycopersici</name>
    <dbReference type="NCBI Taxonomy" id="416944"/>
    <lineage>
        <taxon>Bacteria</taxon>
        <taxon>Pseudomonadati</taxon>
        <taxon>Pseudomonadota</taxon>
        <taxon>Betaproteobacteria</taxon>
        <taxon>Burkholderiales</taxon>
        <taxon>Burkholderiaceae</taxon>
        <taxon>Paraburkholderia</taxon>
    </lineage>
</organism>
<comment type="subcellular location">
    <subcellularLocation>
        <location evidence="1">Cell membrane</location>
        <topology evidence="1">Multi-pass membrane protein</topology>
    </subcellularLocation>
</comment>
<protein>
    <submittedName>
        <fullName evidence="9">Cytochrome c oxidase subunit I+III</fullName>
    </submittedName>
</protein>
<feature type="transmembrane region" description="Helical" evidence="7">
    <location>
        <begin position="82"/>
        <end position="99"/>
    </location>
</feature>
<dbReference type="AlphaFoldDB" id="A0A1G6H7Q0"/>
<dbReference type="Proteomes" id="UP000198908">
    <property type="component" value="Unassembled WGS sequence"/>
</dbReference>
<dbReference type="STRING" id="416944.SAMN05421548_1021"/>
<evidence type="ECO:0000256" key="4">
    <source>
        <dbReference type="ARBA" id="ARBA00022692"/>
    </source>
</evidence>
<proteinExistence type="inferred from homology"/>
<gene>
    <name evidence="9" type="ORF">SAMN05421548_1021</name>
</gene>
<dbReference type="InterPro" id="IPR013833">
    <property type="entry name" value="Cyt_c_oxidase_su3_a-hlx"/>
</dbReference>
<dbReference type="OrthoDB" id="9810850at2"/>
<keyword evidence="10" id="KW-1185">Reference proteome</keyword>
<evidence type="ECO:0000259" key="8">
    <source>
        <dbReference type="PROSITE" id="PS50253"/>
    </source>
</evidence>
<keyword evidence="3" id="KW-1003">Cell membrane</keyword>
<dbReference type="GO" id="GO:0005886">
    <property type="term" value="C:plasma membrane"/>
    <property type="evidence" value="ECO:0007669"/>
    <property type="project" value="UniProtKB-SubCell"/>
</dbReference>
<dbReference type="RefSeq" id="WP_143189164.1">
    <property type="nucleotide sequence ID" value="NZ_FMYQ01000002.1"/>
</dbReference>
<accession>A0A1G6H7Q0</accession>
<feature type="transmembrane region" description="Helical" evidence="7">
    <location>
        <begin position="257"/>
        <end position="283"/>
    </location>
</feature>
<name>A0A1G6H7Q0_9BURK</name>
<reference evidence="10" key="1">
    <citation type="submission" date="2016-09" db="EMBL/GenBank/DDBJ databases">
        <authorList>
            <person name="Varghese N."/>
            <person name="Submissions S."/>
        </authorList>
    </citation>
    <scope>NUCLEOTIDE SEQUENCE [LARGE SCALE GENOMIC DNA]</scope>
    <source>
        <strain evidence="10">TNe-862</strain>
    </source>
</reference>
<dbReference type="PROSITE" id="PS50253">
    <property type="entry name" value="COX3"/>
    <property type="match status" value="1"/>
</dbReference>
<dbReference type="GO" id="GO:0004129">
    <property type="term" value="F:cytochrome-c oxidase activity"/>
    <property type="evidence" value="ECO:0007669"/>
    <property type="project" value="InterPro"/>
</dbReference>
<dbReference type="GO" id="GO:0019646">
    <property type="term" value="P:aerobic electron transport chain"/>
    <property type="evidence" value="ECO:0007669"/>
    <property type="project" value="InterPro"/>
</dbReference>
<evidence type="ECO:0000256" key="6">
    <source>
        <dbReference type="ARBA" id="ARBA00023136"/>
    </source>
</evidence>
<feature type="transmembrane region" description="Helical" evidence="7">
    <location>
        <begin position="192"/>
        <end position="212"/>
    </location>
</feature>